<protein>
    <submittedName>
        <fullName evidence="3">Uncharacterized protein</fullName>
    </submittedName>
</protein>
<sequence>MPSQKLVGDVVMFIVIKSTTELKLKSMIYIPSRAVPIFYENLVEIFNEYEKLPNKLDSEPTVDHAISTSQSISRSPFSRLRSARFTSKYGNPYILICICFVSFILGYVIAFLRGGLIAHDNRVKQDNA</sequence>
<dbReference type="WBParaSite" id="ACRNAN_scaffold12569.g6453.t1">
    <property type="protein sequence ID" value="ACRNAN_scaffold12569.g6453.t1"/>
    <property type="gene ID" value="ACRNAN_scaffold12569.g6453"/>
</dbReference>
<organism evidence="2 3">
    <name type="scientific">Acrobeloides nanus</name>
    <dbReference type="NCBI Taxonomy" id="290746"/>
    <lineage>
        <taxon>Eukaryota</taxon>
        <taxon>Metazoa</taxon>
        <taxon>Ecdysozoa</taxon>
        <taxon>Nematoda</taxon>
        <taxon>Chromadorea</taxon>
        <taxon>Rhabditida</taxon>
        <taxon>Tylenchina</taxon>
        <taxon>Cephalobomorpha</taxon>
        <taxon>Cephaloboidea</taxon>
        <taxon>Cephalobidae</taxon>
        <taxon>Acrobeloides</taxon>
    </lineage>
</organism>
<accession>A0A914CN21</accession>
<name>A0A914CN21_9BILA</name>
<keyword evidence="1" id="KW-1133">Transmembrane helix</keyword>
<proteinExistence type="predicted"/>
<reference evidence="3" key="1">
    <citation type="submission" date="2022-11" db="UniProtKB">
        <authorList>
            <consortium name="WormBaseParasite"/>
        </authorList>
    </citation>
    <scope>IDENTIFICATION</scope>
</reference>
<dbReference type="AlphaFoldDB" id="A0A914CN21"/>
<evidence type="ECO:0000313" key="3">
    <source>
        <dbReference type="WBParaSite" id="ACRNAN_scaffold12569.g6453.t1"/>
    </source>
</evidence>
<keyword evidence="1" id="KW-0812">Transmembrane</keyword>
<evidence type="ECO:0000313" key="2">
    <source>
        <dbReference type="Proteomes" id="UP000887540"/>
    </source>
</evidence>
<keyword evidence="1" id="KW-0472">Membrane</keyword>
<keyword evidence="2" id="KW-1185">Reference proteome</keyword>
<evidence type="ECO:0000256" key="1">
    <source>
        <dbReference type="SAM" id="Phobius"/>
    </source>
</evidence>
<feature type="transmembrane region" description="Helical" evidence="1">
    <location>
        <begin position="93"/>
        <end position="112"/>
    </location>
</feature>
<dbReference type="Proteomes" id="UP000887540">
    <property type="component" value="Unplaced"/>
</dbReference>